<evidence type="ECO:0000256" key="5">
    <source>
        <dbReference type="ARBA" id="ARBA00022475"/>
    </source>
</evidence>
<evidence type="ECO:0000256" key="15">
    <source>
        <dbReference type="ARBA" id="ARBA00023288"/>
    </source>
</evidence>
<protein>
    <submittedName>
        <fullName evidence="19">Aste57867_10739 protein</fullName>
    </submittedName>
</protein>
<reference evidence="19 20" key="1">
    <citation type="submission" date="2019-03" db="EMBL/GenBank/DDBJ databases">
        <authorList>
            <person name="Gaulin E."/>
            <person name="Dumas B."/>
        </authorList>
    </citation>
    <scope>NUCLEOTIDE SEQUENCE [LARGE SCALE GENOMIC DNA]</scope>
    <source>
        <strain evidence="19">CBS 568.67</strain>
    </source>
</reference>
<dbReference type="EMBL" id="VJMH01005227">
    <property type="protein sequence ID" value="KAF0698645.1"/>
    <property type="molecule type" value="Genomic_DNA"/>
</dbReference>
<evidence type="ECO:0000256" key="4">
    <source>
        <dbReference type="ARBA" id="ARBA00022448"/>
    </source>
</evidence>
<evidence type="ECO:0000256" key="1">
    <source>
        <dbReference type="ARBA" id="ARBA00004123"/>
    </source>
</evidence>
<keyword evidence="9" id="KW-0479">Metal-binding</keyword>
<keyword evidence="20" id="KW-1185">Reference proteome</keyword>
<dbReference type="SUPFAM" id="SSF47473">
    <property type="entry name" value="EF-hand"/>
    <property type="match status" value="1"/>
</dbReference>
<evidence type="ECO:0000313" key="19">
    <source>
        <dbReference type="EMBL" id="VFT87609.1"/>
    </source>
</evidence>
<dbReference type="SMART" id="SM00054">
    <property type="entry name" value="EFh"/>
    <property type="match status" value="1"/>
</dbReference>
<dbReference type="PANTHER" id="PTHR46002">
    <property type="entry name" value="EG:114D9.1 PROTEIN-RELATED"/>
    <property type="match status" value="1"/>
</dbReference>
<name>A0A485KSR6_9STRA</name>
<dbReference type="Gene3D" id="1.10.238.10">
    <property type="entry name" value="EF-hand"/>
    <property type="match status" value="1"/>
</dbReference>
<keyword evidence="8" id="KW-0519">Myristate</keyword>
<dbReference type="PROSITE" id="PS50222">
    <property type="entry name" value="EF_HAND_2"/>
    <property type="match status" value="1"/>
</dbReference>
<keyword evidence="13" id="KW-0472">Membrane</keyword>
<dbReference type="InterPro" id="IPR011992">
    <property type="entry name" value="EF-hand-dom_pair"/>
</dbReference>
<dbReference type="PROSITE" id="PS00018">
    <property type="entry name" value="EF_HAND_1"/>
    <property type="match status" value="1"/>
</dbReference>
<dbReference type="GO" id="GO:0005737">
    <property type="term" value="C:cytoplasm"/>
    <property type="evidence" value="ECO:0007669"/>
    <property type="project" value="UniProtKB-SubCell"/>
</dbReference>
<evidence type="ECO:0000256" key="12">
    <source>
        <dbReference type="ARBA" id="ARBA00022927"/>
    </source>
</evidence>
<dbReference type="InterPro" id="IPR002048">
    <property type="entry name" value="EF_hand_dom"/>
</dbReference>
<gene>
    <name evidence="19" type="primary">Aste57867_10739</name>
    <name evidence="18" type="ORF">As57867_010699</name>
    <name evidence="19" type="ORF">ASTE57867_10739</name>
</gene>
<keyword evidence="12" id="KW-0653">Protein transport</keyword>
<evidence type="ECO:0000313" key="20">
    <source>
        <dbReference type="Proteomes" id="UP000332933"/>
    </source>
</evidence>
<keyword evidence="11" id="KW-0106">Calcium</keyword>
<keyword evidence="5" id="KW-1003">Cell membrane</keyword>
<dbReference type="GO" id="GO:0005634">
    <property type="term" value="C:nucleus"/>
    <property type="evidence" value="ECO:0007669"/>
    <property type="project" value="UniProtKB-SubCell"/>
</dbReference>
<dbReference type="Pfam" id="PF13499">
    <property type="entry name" value="EF-hand_7"/>
    <property type="match status" value="1"/>
</dbReference>
<keyword evidence="7" id="KW-0597">Phosphoprotein</keyword>
<evidence type="ECO:0000256" key="16">
    <source>
        <dbReference type="ARBA" id="ARBA00038164"/>
    </source>
</evidence>
<dbReference type="OrthoDB" id="191686at2759"/>
<evidence type="ECO:0000256" key="8">
    <source>
        <dbReference type="ARBA" id="ARBA00022707"/>
    </source>
</evidence>
<dbReference type="GO" id="GO:0005509">
    <property type="term" value="F:calcium ion binding"/>
    <property type="evidence" value="ECO:0007669"/>
    <property type="project" value="InterPro"/>
</dbReference>
<accession>A0A485KSR6</accession>
<dbReference type="AlphaFoldDB" id="A0A485KSR6"/>
<evidence type="ECO:0000256" key="3">
    <source>
        <dbReference type="ARBA" id="ARBA00004496"/>
    </source>
</evidence>
<evidence type="ECO:0000259" key="17">
    <source>
        <dbReference type="PROSITE" id="PS50222"/>
    </source>
</evidence>
<dbReference type="EMBL" id="CAADRA010005248">
    <property type="protein sequence ID" value="VFT87609.1"/>
    <property type="molecule type" value="Genomic_DNA"/>
</dbReference>
<evidence type="ECO:0000313" key="18">
    <source>
        <dbReference type="EMBL" id="KAF0698645.1"/>
    </source>
</evidence>
<dbReference type="InterPro" id="IPR051875">
    <property type="entry name" value="Calcineurin_B_homologous"/>
</dbReference>
<evidence type="ECO:0000256" key="9">
    <source>
        <dbReference type="ARBA" id="ARBA00022723"/>
    </source>
</evidence>
<dbReference type="InterPro" id="IPR018247">
    <property type="entry name" value="EF_Hand_1_Ca_BS"/>
</dbReference>
<evidence type="ECO:0000256" key="14">
    <source>
        <dbReference type="ARBA" id="ARBA00023242"/>
    </source>
</evidence>
<comment type="subcellular location">
    <subcellularLocation>
        <location evidence="2">Cell membrane</location>
    </subcellularLocation>
    <subcellularLocation>
        <location evidence="3">Cytoplasm</location>
    </subcellularLocation>
    <subcellularLocation>
        <location evidence="1">Nucleus</location>
    </subcellularLocation>
</comment>
<evidence type="ECO:0000256" key="7">
    <source>
        <dbReference type="ARBA" id="ARBA00022553"/>
    </source>
</evidence>
<keyword evidence="6" id="KW-0963">Cytoplasm</keyword>
<keyword evidence="15" id="KW-0449">Lipoprotein</keyword>
<evidence type="ECO:0000256" key="2">
    <source>
        <dbReference type="ARBA" id="ARBA00004236"/>
    </source>
</evidence>
<sequence>MGQRVSKKEVPCDLDLERLEEIRMVTQLPISDIQQMRLRFLGWSPSDDMTKDEFLAIPAVAVNPLRERLFSLFELTPTGTIRFQDFVTLMAVFTYHSSRDTKLKMAFKLQDVDGDGKVTKGDLVAYMKLVVDFGEMPADEADKNMDTLAMRTLEEASSDPSGEFLSYDDFAKVVMTTDDYDTKLLMDVL</sequence>
<dbReference type="GO" id="GO:0015031">
    <property type="term" value="P:protein transport"/>
    <property type="evidence" value="ECO:0007669"/>
    <property type="project" value="UniProtKB-KW"/>
</dbReference>
<evidence type="ECO:0000256" key="13">
    <source>
        <dbReference type="ARBA" id="ARBA00023136"/>
    </source>
</evidence>
<evidence type="ECO:0000256" key="11">
    <source>
        <dbReference type="ARBA" id="ARBA00022837"/>
    </source>
</evidence>
<keyword evidence="10" id="KW-0677">Repeat</keyword>
<comment type="similarity">
    <text evidence="16">Belongs to the calcineurin regulatory subunit family. CHP subfamily.</text>
</comment>
<keyword evidence="4" id="KW-0813">Transport</keyword>
<proteinExistence type="inferred from homology"/>
<dbReference type="GO" id="GO:0005886">
    <property type="term" value="C:plasma membrane"/>
    <property type="evidence" value="ECO:0007669"/>
    <property type="project" value="UniProtKB-SubCell"/>
</dbReference>
<evidence type="ECO:0000256" key="6">
    <source>
        <dbReference type="ARBA" id="ARBA00022490"/>
    </source>
</evidence>
<organism evidence="19 20">
    <name type="scientific">Aphanomyces stellatus</name>
    <dbReference type="NCBI Taxonomy" id="120398"/>
    <lineage>
        <taxon>Eukaryota</taxon>
        <taxon>Sar</taxon>
        <taxon>Stramenopiles</taxon>
        <taxon>Oomycota</taxon>
        <taxon>Saprolegniomycetes</taxon>
        <taxon>Saprolegniales</taxon>
        <taxon>Verrucalvaceae</taxon>
        <taxon>Aphanomyces</taxon>
    </lineage>
</organism>
<reference evidence="18" key="2">
    <citation type="submission" date="2019-06" db="EMBL/GenBank/DDBJ databases">
        <title>Genomics analysis of Aphanomyces spp. identifies a new class of oomycete effector associated with host adaptation.</title>
        <authorList>
            <person name="Gaulin E."/>
        </authorList>
    </citation>
    <scope>NUCLEOTIDE SEQUENCE</scope>
    <source>
        <strain evidence="18">CBS 578.67</strain>
    </source>
</reference>
<keyword evidence="14" id="KW-0539">Nucleus</keyword>
<feature type="domain" description="EF-hand" evidence="17">
    <location>
        <begin position="98"/>
        <end position="133"/>
    </location>
</feature>
<dbReference type="Proteomes" id="UP000332933">
    <property type="component" value="Unassembled WGS sequence"/>
</dbReference>
<evidence type="ECO:0000256" key="10">
    <source>
        <dbReference type="ARBA" id="ARBA00022737"/>
    </source>
</evidence>